<dbReference type="SUPFAM" id="SSF55729">
    <property type="entry name" value="Acyl-CoA N-acyltransferases (Nat)"/>
    <property type="match status" value="1"/>
</dbReference>
<name>X8JTM3_9AGAM</name>
<dbReference type="AlphaFoldDB" id="X8JTM3"/>
<dbReference type="Gene3D" id="3.40.630.30">
    <property type="match status" value="1"/>
</dbReference>
<keyword evidence="7 14" id="KW-0808">Transferase</keyword>
<dbReference type="PANTHER" id="PTHR20531:SF1">
    <property type="entry name" value="N-ALPHA-ACETYLTRANSFERASE 40"/>
    <property type="match status" value="1"/>
</dbReference>
<feature type="domain" description="N-acetyltransferase" evidence="13">
    <location>
        <begin position="84"/>
        <end position="214"/>
    </location>
</feature>
<dbReference type="InterPro" id="IPR000182">
    <property type="entry name" value="GNAT_dom"/>
</dbReference>
<sequence>MGKESSTKRTKSARNAPLAKPPTATSRKPTPPKTLAKKANGIPTETLQALFDKYLLATSNGQPEKLTWSIYDGPTLGADMTLKSQVWDLFAVNMEKIYMEAKDPDIKWDPREKKDELFGDLSRLVIVRDAQGDVRAFSMFRFEAEKNYYGLRGTGICRRAFTTLESIARELQAQLVMLTCFKCNTHALSIYEHFGYQEHIDTTDTAKVLWKPIKSA</sequence>
<evidence type="ECO:0000256" key="9">
    <source>
        <dbReference type="ARBA" id="ARBA00023315"/>
    </source>
</evidence>
<organism evidence="14 15">
    <name type="scientific">Rhizoctonia solani AG-3 Rhs1AP</name>
    <dbReference type="NCBI Taxonomy" id="1086054"/>
    <lineage>
        <taxon>Eukaryota</taxon>
        <taxon>Fungi</taxon>
        <taxon>Dikarya</taxon>
        <taxon>Basidiomycota</taxon>
        <taxon>Agaricomycotina</taxon>
        <taxon>Agaricomycetes</taxon>
        <taxon>Cantharellales</taxon>
        <taxon>Ceratobasidiaceae</taxon>
        <taxon>Rhizoctonia</taxon>
    </lineage>
</organism>
<gene>
    <name evidence="14" type="ORF">RSOL_500630</name>
</gene>
<dbReference type="GO" id="GO:1990189">
    <property type="term" value="F:protein N-terminal-serine acetyltransferase activity"/>
    <property type="evidence" value="ECO:0007669"/>
    <property type="project" value="UniProtKB-EC"/>
</dbReference>
<dbReference type="GO" id="GO:0005634">
    <property type="term" value="C:nucleus"/>
    <property type="evidence" value="ECO:0007669"/>
    <property type="project" value="UniProtKB-SubCell"/>
</dbReference>
<dbReference type="EMBL" id="JATN01000286">
    <property type="protein sequence ID" value="EUC67240.1"/>
    <property type="molecule type" value="Genomic_DNA"/>
</dbReference>
<evidence type="ECO:0000256" key="5">
    <source>
        <dbReference type="ARBA" id="ARBA00015043"/>
    </source>
</evidence>
<dbReference type="EC" id="2.3.1.257" evidence="4"/>
<evidence type="ECO:0000313" key="14">
    <source>
        <dbReference type="EMBL" id="EUC67240.1"/>
    </source>
</evidence>
<dbReference type="GO" id="GO:0005737">
    <property type="term" value="C:cytoplasm"/>
    <property type="evidence" value="ECO:0007669"/>
    <property type="project" value="UniProtKB-SubCell"/>
</dbReference>
<feature type="region of interest" description="Disordered" evidence="12">
    <location>
        <begin position="1"/>
        <end position="39"/>
    </location>
</feature>
<keyword evidence="6" id="KW-0963">Cytoplasm</keyword>
<dbReference type="Proteomes" id="UP000030108">
    <property type="component" value="Unassembled WGS sequence"/>
</dbReference>
<comment type="subcellular location">
    <subcellularLocation>
        <location evidence="2">Cytoplasm</location>
    </subcellularLocation>
    <subcellularLocation>
        <location evidence="1">Nucleus</location>
    </subcellularLocation>
</comment>
<evidence type="ECO:0000256" key="10">
    <source>
        <dbReference type="ARBA" id="ARBA00047821"/>
    </source>
</evidence>
<comment type="catalytic activity">
    <reaction evidence="10">
        <text>N-terminal L-seryl-[histone H2A] + acetyl-CoA = N-terminal N(alpha)-acetyl-L-seryl-[histone H2A] + CoA + H(+)</text>
        <dbReference type="Rhea" id="RHEA:50600"/>
        <dbReference type="Rhea" id="RHEA-COMP:12742"/>
        <dbReference type="Rhea" id="RHEA-COMP:12744"/>
        <dbReference type="ChEBI" id="CHEBI:15378"/>
        <dbReference type="ChEBI" id="CHEBI:57287"/>
        <dbReference type="ChEBI" id="CHEBI:57288"/>
        <dbReference type="ChEBI" id="CHEBI:64738"/>
        <dbReference type="ChEBI" id="CHEBI:83690"/>
        <dbReference type="EC" id="2.3.1.257"/>
    </reaction>
</comment>
<evidence type="ECO:0000259" key="13">
    <source>
        <dbReference type="PROSITE" id="PS51186"/>
    </source>
</evidence>
<reference evidence="15" key="1">
    <citation type="journal article" date="2014" name="Genome Announc.">
        <title>Draft genome sequence of the plant-pathogenic soil fungus Rhizoctonia solani anastomosis group 3 strain Rhs1AP.</title>
        <authorList>
            <person name="Cubeta M.A."/>
            <person name="Thomas E."/>
            <person name="Dean R.A."/>
            <person name="Jabaji S."/>
            <person name="Neate S.M."/>
            <person name="Tavantzis S."/>
            <person name="Toda T."/>
            <person name="Vilgalys R."/>
            <person name="Bharathan N."/>
            <person name="Fedorova-Abrams N."/>
            <person name="Pakala S.B."/>
            <person name="Pakala S.M."/>
            <person name="Zafar N."/>
            <person name="Joardar V."/>
            <person name="Losada L."/>
            <person name="Nierman W.C."/>
        </authorList>
    </citation>
    <scope>NUCLEOTIDE SEQUENCE [LARGE SCALE GENOMIC DNA]</scope>
    <source>
        <strain evidence="15">AG-3</strain>
    </source>
</reference>
<dbReference type="InterPro" id="IPR039949">
    <property type="entry name" value="NAA40"/>
</dbReference>
<proteinExistence type="inferred from homology"/>
<dbReference type="OrthoDB" id="424551at2759"/>
<comment type="caution">
    <text evidence="14">The sequence shown here is derived from an EMBL/GenBank/DDBJ whole genome shotgun (WGS) entry which is preliminary data.</text>
</comment>
<dbReference type="GO" id="GO:0043998">
    <property type="term" value="F:histone H2A acetyltransferase activity"/>
    <property type="evidence" value="ECO:0007669"/>
    <property type="project" value="InterPro"/>
</dbReference>
<keyword evidence="8" id="KW-0539">Nucleus</keyword>
<evidence type="ECO:0000256" key="1">
    <source>
        <dbReference type="ARBA" id="ARBA00004123"/>
    </source>
</evidence>
<comment type="catalytic activity">
    <reaction evidence="11">
        <text>N-terminal L-seryl-[histone H4] + acetyl-CoA = N-terminal N(alpha)-acetyl-L-seryl-[histone H4] + CoA + H(+)</text>
        <dbReference type="Rhea" id="RHEA:50596"/>
        <dbReference type="Rhea" id="RHEA-COMP:12740"/>
        <dbReference type="Rhea" id="RHEA-COMP:12743"/>
        <dbReference type="ChEBI" id="CHEBI:15378"/>
        <dbReference type="ChEBI" id="CHEBI:57287"/>
        <dbReference type="ChEBI" id="CHEBI:57288"/>
        <dbReference type="ChEBI" id="CHEBI:64738"/>
        <dbReference type="ChEBI" id="CHEBI:83690"/>
        <dbReference type="EC" id="2.3.1.257"/>
    </reaction>
</comment>
<evidence type="ECO:0000256" key="6">
    <source>
        <dbReference type="ARBA" id="ARBA00022490"/>
    </source>
</evidence>
<evidence type="ECO:0000256" key="8">
    <source>
        <dbReference type="ARBA" id="ARBA00023242"/>
    </source>
</evidence>
<accession>X8JTM3</accession>
<evidence type="ECO:0000256" key="3">
    <source>
        <dbReference type="ARBA" id="ARBA00008870"/>
    </source>
</evidence>
<comment type="similarity">
    <text evidence="3">Belongs to the acetyltransferase family. NAA40 subfamily.</text>
</comment>
<evidence type="ECO:0000256" key="7">
    <source>
        <dbReference type="ARBA" id="ARBA00022679"/>
    </source>
</evidence>
<evidence type="ECO:0000256" key="2">
    <source>
        <dbReference type="ARBA" id="ARBA00004496"/>
    </source>
</evidence>
<dbReference type="Pfam" id="PF00583">
    <property type="entry name" value="Acetyltransf_1"/>
    <property type="match status" value="1"/>
</dbReference>
<evidence type="ECO:0000313" key="15">
    <source>
        <dbReference type="Proteomes" id="UP000030108"/>
    </source>
</evidence>
<protein>
    <recommendedName>
        <fullName evidence="5">N-alpha-acetyltransferase 40</fullName>
        <ecNumber evidence="4">2.3.1.257</ecNumber>
    </recommendedName>
</protein>
<dbReference type="GO" id="GO:0010485">
    <property type="term" value="F:histone H4 acetyltransferase activity"/>
    <property type="evidence" value="ECO:0007669"/>
    <property type="project" value="InterPro"/>
</dbReference>
<evidence type="ECO:0000256" key="11">
    <source>
        <dbReference type="ARBA" id="ARBA00049524"/>
    </source>
</evidence>
<dbReference type="PROSITE" id="PS51186">
    <property type="entry name" value="GNAT"/>
    <property type="match status" value="1"/>
</dbReference>
<evidence type="ECO:0000256" key="12">
    <source>
        <dbReference type="SAM" id="MobiDB-lite"/>
    </source>
</evidence>
<feature type="non-terminal residue" evidence="14">
    <location>
        <position position="216"/>
    </location>
</feature>
<dbReference type="InterPro" id="IPR016181">
    <property type="entry name" value="Acyl_CoA_acyltransferase"/>
</dbReference>
<keyword evidence="9" id="KW-0012">Acyltransferase</keyword>
<evidence type="ECO:0000256" key="4">
    <source>
        <dbReference type="ARBA" id="ARBA00012950"/>
    </source>
</evidence>
<dbReference type="PANTHER" id="PTHR20531">
    <property type="entry name" value="N-ALPHA-ACETYLTRANSFERASE 40"/>
    <property type="match status" value="1"/>
</dbReference>